<accession>A0A328E7Z5</accession>
<dbReference type="Proteomes" id="UP000249390">
    <property type="component" value="Unassembled WGS sequence"/>
</dbReference>
<proteinExistence type="predicted"/>
<comment type="caution">
    <text evidence="1">The sequence shown here is derived from an EMBL/GenBank/DDBJ whole genome shotgun (WGS) entry which is preliminary data.</text>
</comment>
<organism evidence="1 2">
    <name type="scientific">Cuscuta australis</name>
    <dbReference type="NCBI Taxonomy" id="267555"/>
    <lineage>
        <taxon>Eukaryota</taxon>
        <taxon>Viridiplantae</taxon>
        <taxon>Streptophyta</taxon>
        <taxon>Embryophyta</taxon>
        <taxon>Tracheophyta</taxon>
        <taxon>Spermatophyta</taxon>
        <taxon>Magnoliopsida</taxon>
        <taxon>eudicotyledons</taxon>
        <taxon>Gunneridae</taxon>
        <taxon>Pentapetalae</taxon>
        <taxon>asterids</taxon>
        <taxon>lamiids</taxon>
        <taxon>Solanales</taxon>
        <taxon>Convolvulaceae</taxon>
        <taxon>Cuscuteae</taxon>
        <taxon>Cuscuta</taxon>
        <taxon>Cuscuta subgen. Grammica</taxon>
        <taxon>Cuscuta sect. Cleistogrammica</taxon>
    </lineage>
</organism>
<reference evidence="1 2" key="1">
    <citation type="submission" date="2018-06" db="EMBL/GenBank/DDBJ databases">
        <title>The Genome of Cuscuta australis (Dodder) Provides Insight into the Evolution of Plant Parasitism.</title>
        <authorList>
            <person name="Liu H."/>
        </authorList>
    </citation>
    <scope>NUCLEOTIDE SEQUENCE [LARGE SCALE GENOMIC DNA]</scope>
    <source>
        <strain evidence="2">cv. Yunnan</strain>
        <tissue evidence="1">Vines</tissue>
    </source>
</reference>
<protein>
    <submittedName>
        <fullName evidence="1">Uncharacterized protein</fullName>
    </submittedName>
</protein>
<evidence type="ECO:0000313" key="1">
    <source>
        <dbReference type="EMBL" id="RAL54124.1"/>
    </source>
</evidence>
<gene>
    <name evidence="1" type="ORF">DM860_004595</name>
</gene>
<evidence type="ECO:0000313" key="2">
    <source>
        <dbReference type="Proteomes" id="UP000249390"/>
    </source>
</evidence>
<dbReference type="EMBL" id="NQVE01000015">
    <property type="protein sequence ID" value="RAL54124.1"/>
    <property type="molecule type" value="Genomic_DNA"/>
</dbReference>
<dbReference type="AlphaFoldDB" id="A0A328E7Z5"/>
<sequence length="111" mass="12981">MGNLVISKRQHVTKMSVPFECKHHMKCPQHRIATITVKKGTSQSRPINLRIRDCRLLILSDDIYLDHVSIAYLGPDFKSPHLKVFSRPNFYAIRYIQMSNSNGEWRIETQQ</sequence>
<name>A0A328E7Z5_9ASTE</name>
<keyword evidence="2" id="KW-1185">Reference proteome</keyword>